<dbReference type="Proteomes" id="UP000829720">
    <property type="component" value="Unassembled WGS sequence"/>
</dbReference>
<keyword evidence="3" id="KW-1185">Reference proteome</keyword>
<evidence type="ECO:0008006" key="4">
    <source>
        <dbReference type="Google" id="ProtNLM"/>
    </source>
</evidence>
<dbReference type="InterPro" id="IPR016024">
    <property type="entry name" value="ARM-type_fold"/>
</dbReference>
<evidence type="ECO:0000256" key="1">
    <source>
        <dbReference type="ARBA" id="ARBA00034736"/>
    </source>
</evidence>
<dbReference type="GO" id="GO:0110078">
    <property type="term" value="C:TTT Hsp90 cochaperone complex"/>
    <property type="evidence" value="ECO:0007669"/>
    <property type="project" value="InterPro"/>
</dbReference>
<name>A0A8T3DU14_9TELE</name>
<protein>
    <recommendedName>
        <fullName evidence="4">TELO2-interacting protein 2</fullName>
    </recommendedName>
</protein>
<proteinExistence type="inferred from homology"/>
<comment type="similarity">
    <text evidence="1">Belongs to the TTI2 family.</text>
</comment>
<dbReference type="PANTHER" id="PTHR32226:SF2">
    <property type="entry name" value="TELO2-INTERACTING PROTEIN 2"/>
    <property type="match status" value="1"/>
</dbReference>
<evidence type="ECO:0000313" key="3">
    <source>
        <dbReference type="Proteomes" id="UP000829720"/>
    </source>
</evidence>
<dbReference type="Pfam" id="PF10521">
    <property type="entry name" value="Tti2"/>
    <property type="match status" value="1"/>
</dbReference>
<gene>
    <name evidence="2" type="ORF">AGOR_G00054790</name>
</gene>
<dbReference type="AlphaFoldDB" id="A0A8T3DU14"/>
<dbReference type="PANTHER" id="PTHR32226">
    <property type="entry name" value="TELO2-INTERACTING PROTEIN 2"/>
    <property type="match status" value="1"/>
</dbReference>
<dbReference type="EMBL" id="JAERUA010000004">
    <property type="protein sequence ID" value="KAI1900919.1"/>
    <property type="molecule type" value="Genomic_DNA"/>
</dbReference>
<dbReference type="GO" id="GO:0005634">
    <property type="term" value="C:nucleus"/>
    <property type="evidence" value="ECO:0007669"/>
    <property type="project" value="TreeGrafter"/>
</dbReference>
<dbReference type="OrthoDB" id="6417021at2759"/>
<evidence type="ECO:0000313" key="2">
    <source>
        <dbReference type="EMBL" id="KAI1900919.1"/>
    </source>
</evidence>
<dbReference type="SUPFAM" id="SSF48371">
    <property type="entry name" value="ARM repeat"/>
    <property type="match status" value="1"/>
</dbReference>
<dbReference type="GO" id="GO:0005829">
    <property type="term" value="C:cytosol"/>
    <property type="evidence" value="ECO:0007669"/>
    <property type="project" value="TreeGrafter"/>
</dbReference>
<accession>A0A8T3DU14</accession>
<comment type="caution">
    <text evidence="2">The sequence shown here is derived from an EMBL/GenBank/DDBJ whole genome shotgun (WGS) entry which is preliminary data.</text>
</comment>
<reference evidence="2" key="1">
    <citation type="submission" date="2021-01" db="EMBL/GenBank/DDBJ databases">
        <authorList>
            <person name="Zahm M."/>
            <person name="Roques C."/>
            <person name="Cabau C."/>
            <person name="Klopp C."/>
            <person name="Donnadieu C."/>
            <person name="Jouanno E."/>
            <person name="Lampietro C."/>
            <person name="Louis A."/>
            <person name="Herpin A."/>
            <person name="Echchiki A."/>
            <person name="Berthelot C."/>
            <person name="Parey E."/>
            <person name="Roest-Crollius H."/>
            <person name="Braasch I."/>
            <person name="Postlethwait J."/>
            <person name="Bobe J."/>
            <person name="Montfort J."/>
            <person name="Bouchez O."/>
            <person name="Begum T."/>
            <person name="Mejri S."/>
            <person name="Adams A."/>
            <person name="Chen W.-J."/>
            <person name="Guiguen Y."/>
        </authorList>
    </citation>
    <scope>NUCLEOTIDE SEQUENCE</scope>
    <source>
        <tissue evidence="2">Blood</tissue>
    </source>
</reference>
<sequence length="514" mass="56996">MPLSDSFQDLQIMEKDTVRHDLGNGQLPVNSVREVHDWVQGLLRDTPSSVEQGLNTLKTVQQLFENGDSHSLFSECCANEGTNMGKSYLELVNSVTQFAALPLCGTDSGDLPDRDYATVPDKARAVCGVLLALSRRLGVGRETPLCHGPAASTSPLAHKLAPSLFVFAVTHLQPQPWTSDSSRAAANELLNAVVQGAGMVSSTQLLCGKTENDDAGVIGPVLEMLKPELTKDNWKRNQASKHIFAWTLTQVVRPWLAEFLDRVFPPSLLISDDYRTDNKVLGVHCLHHIILNVPAADLRQYNRAQVLYHAMFNHLYVSEAELIEVVLPCLLDLLFVLEKPPKSVGTPRKSNRYDEVLRLILTHMEMEHKLALRRVYVQNVALFIERMGIVIARHLKRLERVIVGYLEVSDAPGEQARLGILDVLEKTIQHAWPRMECRLTTLVRALLRLLVDVSADHTSSPSGVREELLSRATRCLLLLDHCTQGKVKVLLKGVDSSCADSAVLECLQKVADAS</sequence>
<organism evidence="2 3">
    <name type="scientific">Albula goreensis</name>
    <dbReference type="NCBI Taxonomy" id="1534307"/>
    <lineage>
        <taxon>Eukaryota</taxon>
        <taxon>Metazoa</taxon>
        <taxon>Chordata</taxon>
        <taxon>Craniata</taxon>
        <taxon>Vertebrata</taxon>
        <taxon>Euteleostomi</taxon>
        <taxon>Actinopterygii</taxon>
        <taxon>Neopterygii</taxon>
        <taxon>Teleostei</taxon>
        <taxon>Albuliformes</taxon>
        <taxon>Albulidae</taxon>
        <taxon>Albula</taxon>
    </lineage>
</organism>
<dbReference type="InterPro" id="IPR018870">
    <property type="entry name" value="Tti2"/>
</dbReference>